<evidence type="ECO:0000313" key="2">
    <source>
        <dbReference type="Proteomes" id="UP000785679"/>
    </source>
</evidence>
<organism evidence="1 2">
    <name type="scientific">Halteria grandinella</name>
    <dbReference type="NCBI Taxonomy" id="5974"/>
    <lineage>
        <taxon>Eukaryota</taxon>
        <taxon>Sar</taxon>
        <taxon>Alveolata</taxon>
        <taxon>Ciliophora</taxon>
        <taxon>Intramacronucleata</taxon>
        <taxon>Spirotrichea</taxon>
        <taxon>Stichotrichia</taxon>
        <taxon>Sporadotrichida</taxon>
        <taxon>Halteriidae</taxon>
        <taxon>Halteria</taxon>
    </lineage>
</organism>
<sequence length="80" mass="9499">MINGQVEEEKQPQAQMMMPPLSHQFEEAKIKELFQKIRQDGHGKLADSIEQDQQLIDRLREKQDLNHTVEWKPFEGVKDR</sequence>
<evidence type="ECO:0000313" key="1">
    <source>
        <dbReference type="EMBL" id="TNV72492.1"/>
    </source>
</evidence>
<keyword evidence="2" id="KW-1185">Reference proteome</keyword>
<proteinExistence type="predicted"/>
<name>A0A8J8NCR8_HALGN</name>
<gene>
    <name evidence="1" type="ORF">FGO68_gene8879</name>
</gene>
<protein>
    <submittedName>
        <fullName evidence="1">Uncharacterized protein</fullName>
    </submittedName>
</protein>
<dbReference type="EMBL" id="RRYP01022133">
    <property type="protein sequence ID" value="TNV72492.1"/>
    <property type="molecule type" value="Genomic_DNA"/>
</dbReference>
<accession>A0A8J8NCR8</accession>
<dbReference type="AlphaFoldDB" id="A0A8J8NCR8"/>
<dbReference type="Proteomes" id="UP000785679">
    <property type="component" value="Unassembled WGS sequence"/>
</dbReference>
<reference evidence="1" key="1">
    <citation type="submission" date="2019-06" db="EMBL/GenBank/DDBJ databases">
        <authorList>
            <person name="Zheng W."/>
        </authorList>
    </citation>
    <scope>NUCLEOTIDE SEQUENCE</scope>
    <source>
        <strain evidence="1">QDHG01</strain>
    </source>
</reference>
<comment type="caution">
    <text evidence="1">The sequence shown here is derived from an EMBL/GenBank/DDBJ whole genome shotgun (WGS) entry which is preliminary data.</text>
</comment>